<evidence type="ECO:0000256" key="6">
    <source>
        <dbReference type="ARBA" id="ARBA00023160"/>
    </source>
</evidence>
<evidence type="ECO:0000313" key="11">
    <source>
        <dbReference type="EMBL" id="GAA1665837.1"/>
    </source>
</evidence>
<keyword evidence="7 9" id="KW-0092">Biotin</keyword>
<evidence type="ECO:0000256" key="5">
    <source>
        <dbReference type="ARBA" id="ARBA00023098"/>
    </source>
</evidence>
<dbReference type="InterPro" id="IPR000089">
    <property type="entry name" value="Biotin_lipoyl"/>
</dbReference>
<dbReference type="InterPro" id="IPR011053">
    <property type="entry name" value="Single_hybrid_motif"/>
</dbReference>
<dbReference type="EMBL" id="BAAANY010000005">
    <property type="protein sequence ID" value="GAA1665837.1"/>
    <property type="molecule type" value="Genomic_DNA"/>
</dbReference>
<keyword evidence="3 9" id="KW-0444">Lipid biosynthesis</keyword>
<organism evidence="11 12">
    <name type="scientific">Fodinicola feengrottensis</name>
    <dbReference type="NCBI Taxonomy" id="435914"/>
    <lineage>
        <taxon>Bacteria</taxon>
        <taxon>Bacillati</taxon>
        <taxon>Actinomycetota</taxon>
        <taxon>Actinomycetes</taxon>
        <taxon>Mycobacteriales</taxon>
        <taxon>Fodinicola</taxon>
    </lineage>
</organism>
<dbReference type="Proteomes" id="UP001500618">
    <property type="component" value="Unassembled WGS sequence"/>
</dbReference>
<evidence type="ECO:0000256" key="7">
    <source>
        <dbReference type="ARBA" id="ARBA00023267"/>
    </source>
</evidence>
<dbReference type="RefSeq" id="WP_163566703.1">
    <property type="nucleotide sequence ID" value="NZ_BAAANY010000005.1"/>
</dbReference>
<protein>
    <recommendedName>
        <fullName evidence="2 9">Biotin carboxyl carrier protein of acetyl-CoA carboxylase</fullName>
    </recommendedName>
</protein>
<dbReference type="PRINTS" id="PR01071">
    <property type="entry name" value="ACOABIOTINCC"/>
</dbReference>
<dbReference type="PROSITE" id="PS50968">
    <property type="entry name" value="BIOTINYL_LIPOYL"/>
    <property type="match status" value="1"/>
</dbReference>
<sequence length="146" mass="15657">MTDSPELLEELCRHAVQILDGTRGPVRSVRLRAGDITVEVERPEATSVQHAVAVVEQAPAAETTDPAESICAPTVGTFFRSPEPGADPFVREGDQVQEGQQVAILEAMKLMNPIEADRSGRVVRVLVPDGESVEYGQPLFVIAPAA</sequence>
<comment type="catalytic activity">
    <reaction evidence="8">
        <text>N(6)-biotinyl-L-lysyl-[protein] + hydrogencarbonate + ATP = N(6)-carboxybiotinyl-L-lysyl-[protein] + ADP + phosphate + H(+)</text>
        <dbReference type="Rhea" id="RHEA:13501"/>
        <dbReference type="Rhea" id="RHEA-COMP:10505"/>
        <dbReference type="Rhea" id="RHEA-COMP:10506"/>
        <dbReference type="ChEBI" id="CHEBI:15378"/>
        <dbReference type="ChEBI" id="CHEBI:17544"/>
        <dbReference type="ChEBI" id="CHEBI:30616"/>
        <dbReference type="ChEBI" id="CHEBI:43474"/>
        <dbReference type="ChEBI" id="CHEBI:83144"/>
        <dbReference type="ChEBI" id="CHEBI:83145"/>
        <dbReference type="ChEBI" id="CHEBI:456216"/>
        <dbReference type="EC" id="6.3.4.14"/>
    </reaction>
    <physiologicalReaction direction="left-to-right" evidence="8">
        <dbReference type="Rhea" id="RHEA:13502"/>
    </physiologicalReaction>
</comment>
<accession>A0ABN2G5T9</accession>
<feature type="domain" description="Lipoyl-binding" evidence="10">
    <location>
        <begin position="67"/>
        <end position="143"/>
    </location>
</feature>
<dbReference type="Pfam" id="PF00364">
    <property type="entry name" value="Biotin_lipoyl"/>
    <property type="match status" value="1"/>
</dbReference>
<dbReference type="NCBIfam" id="TIGR00531">
    <property type="entry name" value="BCCP"/>
    <property type="match status" value="1"/>
</dbReference>
<evidence type="ECO:0000256" key="2">
    <source>
        <dbReference type="ARBA" id="ARBA00017562"/>
    </source>
</evidence>
<dbReference type="PANTHER" id="PTHR45266">
    <property type="entry name" value="OXALOACETATE DECARBOXYLASE ALPHA CHAIN"/>
    <property type="match status" value="1"/>
</dbReference>
<dbReference type="SUPFAM" id="SSF51230">
    <property type="entry name" value="Single hybrid motif"/>
    <property type="match status" value="1"/>
</dbReference>
<dbReference type="Gene3D" id="2.40.50.100">
    <property type="match status" value="1"/>
</dbReference>
<proteinExistence type="predicted"/>
<keyword evidence="12" id="KW-1185">Reference proteome</keyword>
<keyword evidence="5 9" id="KW-0443">Lipid metabolism</keyword>
<dbReference type="InterPro" id="IPR001882">
    <property type="entry name" value="Biotin_BS"/>
</dbReference>
<comment type="caution">
    <text evidence="11">The sequence shown here is derived from an EMBL/GenBank/DDBJ whole genome shotgun (WGS) entry which is preliminary data.</text>
</comment>
<dbReference type="CDD" id="cd06850">
    <property type="entry name" value="biotinyl_domain"/>
    <property type="match status" value="1"/>
</dbReference>
<evidence type="ECO:0000256" key="1">
    <source>
        <dbReference type="ARBA" id="ARBA00005194"/>
    </source>
</evidence>
<evidence type="ECO:0000259" key="10">
    <source>
        <dbReference type="PROSITE" id="PS50968"/>
    </source>
</evidence>
<reference evidence="11 12" key="1">
    <citation type="journal article" date="2019" name="Int. J. Syst. Evol. Microbiol.">
        <title>The Global Catalogue of Microorganisms (GCM) 10K type strain sequencing project: providing services to taxonomists for standard genome sequencing and annotation.</title>
        <authorList>
            <consortium name="The Broad Institute Genomics Platform"/>
            <consortium name="The Broad Institute Genome Sequencing Center for Infectious Disease"/>
            <person name="Wu L."/>
            <person name="Ma J."/>
        </authorList>
    </citation>
    <scope>NUCLEOTIDE SEQUENCE [LARGE SCALE GENOMIC DNA]</scope>
    <source>
        <strain evidence="11 12">JCM 14718</strain>
    </source>
</reference>
<comment type="pathway">
    <text evidence="1 9">Lipid metabolism; fatty acid biosynthesis.</text>
</comment>
<comment type="function">
    <text evidence="9">This protein is a component of the acetyl coenzyme A carboxylase complex; first, biotin carboxylase catalyzes the carboxylation of the carrier protein and then the transcarboxylase transfers the carboxyl group to form malonyl-CoA.</text>
</comment>
<gene>
    <name evidence="11" type="primary">accB</name>
    <name evidence="11" type="ORF">GCM10009765_14200</name>
</gene>
<keyword evidence="6 9" id="KW-0275">Fatty acid biosynthesis</keyword>
<keyword evidence="4 9" id="KW-0276">Fatty acid metabolism</keyword>
<evidence type="ECO:0000256" key="9">
    <source>
        <dbReference type="RuleBase" id="RU364072"/>
    </source>
</evidence>
<dbReference type="InterPro" id="IPR050709">
    <property type="entry name" value="Biotin_Carboxyl_Carrier/Decarb"/>
</dbReference>
<dbReference type="InterPro" id="IPR001249">
    <property type="entry name" value="AcCoA_biotinCC"/>
</dbReference>
<evidence type="ECO:0000313" key="12">
    <source>
        <dbReference type="Proteomes" id="UP001500618"/>
    </source>
</evidence>
<evidence type="ECO:0000256" key="8">
    <source>
        <dbReference type="ARBA" id="ARBA00048501"/>
    </source>
</evidence>
<evidence type="ECO:0000256" key="3">
    <source>
        <dbReference type="ARBA" id="ARBA00022516"/>
    </source>
</evidence>
<evidence type="ECO:0000256" key="4">
    <source>
        <dbReference type="ARBA" id="ARBA00022832"/>
    </source>
</evidence>
<name>A0ABN2G5T9_9ACTN</name>
<dbReference type="PROSITE" id="PS00188">
    <property type="entry name" value="BIOTIN"/>
    <property type="match status" value="1"/>
</dbReference>
<dbReference type="PANTHER" id="PTHR45266:SF3">
    <property type="entry name" value="OXALOACETATE DECARBOXYLASE ALPHA CHAIN"/>
    <property type="match status" value="1"/>
</dbReference>